<dbReference type="OrthoDB" id="36976at10239"/>
<organism evidence="1 2">
    <name type="scientific">Caulobacter phage CcrRogue</name>
    <dbReference type="NCBI Taxonomy" id="2927986"/>
    <lineage>
        <taxon>Viruses</taxon>
        <taxon>Duplodnaviria</taxon>
        <taxon>Heunggongvirae</taxon>
        <taxon>Uroviricota</taxon>
        <taxon>Caudoviricetes</taxon>
        <taxon>Jeanschmidtviridae</taxon>
        <taxon>Poindextervirus</taxon>
        <taxon>Poindextervirus rogue</taxon>
    </lineage>
</organism>
<dbReference type="EMBL" id="JX100814">
    <property type="protein sequence ID" value="AFU86510.1"/>
    <property type="molecule type" value="Genomic_DNA"/>
</dbReference>
<sequence length="70" mass="8351">MTDHAYYLPALRRMRNAIYEIRDQGLRSWAAIQYKFVESRLRDRRSTEADIAVLELHMTDEDRARRPLAA</sequence>
<protein>
    <submittedName>
        <fullName evidence="1">Uncharacterized protein</fullName>
    </submittedName>
</protein>
<gene>
    <name evidence="1" type="ORF">CcrRogue_gp028</name>
</gene>
<name>K4JQG4_9CAUD</name>
<dbReference type="Proteomes" id="UP000000461">
    <property type="component" value="Segment"/>
</dbReference>
<accession>K4JQG4</accession>
<keyword evidence="2" id="KW-1185">Reference proteome</keyword>
<dbReference type="KEGG" id="vg:13995809"/>
<reference evidence="1 2" key="1">
    <citation type="journal article" date="2012" name="BMC Genomics">
        <title>The Caulobacter crescentus phage phiCbK: genomics of a canonical phage.</title>
        <authorList>
            <person name="Gill J.J."/>
            <person name="Berry J.D."/>
            <person name="Russell W.K."/>
            <person name="Lessor L."/>
            <person name="Escobar Garcia D.A."/>
            <person name="Hernandez D."/>
            <person name="Kane A."/>
            <person name="Keene J."/>
            <person name="Maddox M."/>
            <person name="Martin R."/>
            <person name="Mohan S."/>
            <person name="Thorn A.M."/>
            <person name="Russell D.H."/>
            <person name="Young R."/>
        </authorList>
    </citation>
    <scope>NUCLEOTIDE SEQUENCE [LARGE SCALE GENOMIC DNA]</scope>
</reference>
<evidence type="ECO:0000313" key="1">
    <source>
        <dbReference type="EMBL" id="AFU86510.1"/>
    </source>
</evidence>
<proteinExistence type="predicted"/>
<evidence type="ECO:0000313" key="2">
    <source>
        <dbReference type="Proteomes" id="UP000000461"/>
    </source>
</evidence>